<dbReference type="Proteomes" id="UP001261666">
    <property type="component" value="Unassembled WGS sequence"/>
</dbReference>
<accession>A0ACC6ILY8</accession>
<evidence type="ECO:0000313" key="1">
    <source>
        <dbReference type="EMBL" id="MDR6211675.1"/>
    </source>
</evidence>
<organism evidence="1 2">
    <name type="scientific">Nocardioides zeae</name>
    <dbReference type="NCBI Taxonomy" id="1457234"/>
    <lineage>
        <taxon>Bacteria</taxon>
        <taxon>Bacillati</taxon>
        <taxon>Actinomycetota</taxon>
        <taxon>Actinomycetes</taxon>
        <taxon>Propionibacteriales</taxon>
        <taxon>Nocardioidaceae</taxon>
        <taxon>Nocardioides</taxon>
    </lineage>
</organism>
<keyword evidence="2" id="KW-1185">Reference proteome</keyword>
<sequence>MQLPPLLEPDATVRTVLALALRRDGRDRRLALATAGLVLHQAAEAAVPVLIGVVIDRAVEPGDPRALVLWLAVLGAVFVVLSTSYQRATLGMVRVYGHAEHDLRQLAVGRVVHPRGTAGHRPTGEVLSVATSDTYRVAGVAWSIAQQAATVAAVLVTTGVLLSISVPLGLGVLVGTVLVLVGMQALARPLERIGLAEQSSVADASTVATDALAGLRVVQGLGAQAEIVRRYRVASAASRAGAVAASRSVLAYGAVSSAVSTVFLGALAFAGAVMASRGTITVGQLVTVVGLAQFLQGALEHVGTFGANWMHKRASARRLRGLVTAEVALPPAHAVPPDAPTDDAPTDDATPALAWHPVGGPAVCVPHGALVGVRVGSAEEARRVAARLGYRVPVAPGELLVDGRDAVALGPERYRALVTAPPHDGAVLTGTLAENVTLGATSLQPRLVRAAALDDVVERLGGPDAAVGQAGRRLSGGQRQRLLVARALHVAGDVLVLDEPATALDAMTERVVAERLRALRRTIVLVTTSPLLLAVCDDVVDVAGRRADAVAAS</sequence>
<reference evidence="1" key="1">
    <citation type="submission" date="2023-08" db="EMBL/GenBank/DDBJ databases">
        <title>Functional and genomic diversity of the sorghum phyllosphere microbiome.</title>
        <authorList>
            <person name="Shade A."/>
        </authorList>
    </citation>
    <scope>NUCLEOTIDE SEQUENCE</scope>
    <source>
        <strain evidence="1">SORGH_AS_0885</strain>
    </source>
</reference>
<gene>
    <name evidence="1" type="ORF">QE364_003403</name>
</gene>
<evidence type="ECO:0000313" key="2">
    <source>
        <dbReference type="Proteomes" id="UP001261666"/>
    </source>
</evidence>
<name>A0ACC6ILY8_9ACTN</name>
<comment type="caution">
    <text evidence="1">The sequence shown here is derived from an EMBL/GenBank/DDBJ whole genome shotgun (WGS) entry which is preliminary data.</text>
</comment>
<protein>
    <submittedName>
        <fullName evidence="1">ABC-type multidrug transport system fused ATPase/permease subunit</fullName>
    </submittedName>
</protein>
<dbReference type="EMBL" id="JAVIZJ010000010">
    <property type="protein sequence ID" value="MDR6211675.1"/>
    <property type="molecule type" value="Genomic_DNA"/>
</dbReference>
<proteinExistence type="predicted"/>